<dbReference type="KEGG" id="osn:115209505"/>
<sequence length="544" mass="63110">MDSKKDASVGCGVKRKHQSISIKDKVELLQKLESGVSIRKLCDMYGIGSSTVYDIKKQREKLFKFYIDSGCKKQMSTRKTMKGVKSIEHDRVMKDWIQQRRRQGEELTSNMLMEQAKIFHRQLNLDYECDYSEGWLQRFKRRQGISLQKLSTEKRFAKHEGTVEYVQEFSKLITREYLTPEQVYNADETVLYWRCIPKGVLTREDKEEFERSREIITILGCSNAAGTHRCKPLVVGKSKCSTALKDTKEYPIIYRTNKNGNITTGITLEWLEKYFVPEARAHCTSVGLPEDCKILLILDNCSTHPKAELSQKNVFTLYLPPNCASHIQPQEQGILHCLKTEYRLLFMRHILDVVNTGRPLEKFMAEFNIDDLLYYIANAWQNLTTSTLKAGWHKLWPELMHDNPIEEKFGYNWTGFHLQKEKEVVDELLDYAENIAGDDAKCVAQKLNNENLSEWLSIDEISPIVYHNVDPDIVGVSLISGSNKGVEECKDKNEIDERFSIEKIINLLAEVITGLEQRNFMSEQELMSLYLIYEKLHVEKSKQL</sequence>
<dbReference type="GO" id="GO:0003677">
    <property type="term" value="F:DNA binding"/>
    <property type="evidence" value="ECO:0007669"/>
    <property type="project" value="UniProtKB-KW"/>
</dbReference>
<dbReference type="SUPFAM" id="SSF46689">
    <property type="entry name" value="Homeodomain-like"/>
    <property type="match status" value="2"/>
</dbReference>
<dbReference type="Pfam" id="PF04218">
    <property type="entry name" value="CENP-B_N"/>
    <property type="match status" value="1"/>
</dbReference>
<keyword evidence="2" id="KW-0238">DNA-binding</keyword>
<dbReference type="GO" id="GO:0005634">
    <property type="term" value="C:nucleus"/>
    <property type="evidence" value="ECO:0007669"/>
    <property type="project" value="UniProtKB-SubCell"/>
</dbReference>
<evidence type="ECO:0000313" key="5">
    <source>
        <dbReference type="RefSeq" id="XP_029633793.1"/>
    </source>
</evidence>
<evidence type="ECO:0000256" key="1">
    <source>
        <dbReference type="ARBA" id="ARBA00004123"/>
    </source>
</evidence>
<dbReference type="InterPro" id="IPR007889">
    <property type="entry name" value="HTH_Psq"/>
</dbReference>
<dbReference type="PROSITE" id="PS51253">
    <property type="entry name" value="HTH_CENPB"/>
    <property type="match status" value="1"/>
</dbReference>
<keyword evidence="3" id="KW-0539">Nucleus</keyword>
<comment type="subcellular location">
    <subcellularLocation>
        <location evidence="1">Nucleus</location>
    </subcellularLocation>
</comment>
<organism evidence="4 5">
    <name type="scientific">Octopus sinensis</name>
    <name type="common">East Asian common octopus</name>
    <dbReference type="NCBI Taxonomy" id="2607531"/>
    <lineage>
        <taxon>Eukaryota</taxon>
        <taxon>Metazoa</taxon>
        <taxon>Spiralia</taxon>
        <taxon>Lophotrochozoa</taxon>
        <taxon>Mollusca</taxon>
        <taxon>Cephalopoda</taxon>
        <taxon>Coleoidea</taxon>
        <taxon>Octopodiformes</taxon>
        <taxon>Octopoda</taxon>
        <taxon>Incirrata</taxon>
        <taxon>Octopodidae</taxon>
        <taxon>Octopus</taxon>
    </lineage>
</organism>
<dbReference type="RefSeq" id="XP_029633793.1">
    <property type="nucleotide sequence ID" value="XM_029777933.1"/>
</dbReference>
<dbReference type="PANTHER" id="PTHR19303">
    <property type="entry name" value="TRANSPOSON"/>
    <property type="match status" value="1"/>
</dbReference>
<dbReference type="InterPro" id="IPR006600">
    <property type="entry name" value="HTH_CenpB_DNA-bd_dom"/>
</dbReference>
<reference evidence="5" key="1">
    <citation type="submission" date="2025-08" db="UniProtKB">
        <authorList>
            <consortium name="RefSeq"/>
        </authorList>
    </citation>
    <scope>IDENTIFICATION</scope>
</reference>
<gene>
    <name evidence="5" type="primary">LOC115209505</name>
</gene>
<dbReference type="Pfam" id="PF03221">
    <property type="entry name" value="HTH_Tnp_Tc5"/>
    <property type="match status" value="1"/>
</dbReference>
<dbReference type="InterPro" id="IPR050863">
    <property type="entry name" value="CenT-Element_Derived"/>
</dbReference>
<dbReference type="Proteomes" id="UP000515154">
    <property type="component" value="Linkage group LG3"/>
</dbReference>
<evidence type="ECO:0000256" key="3">
    <source>
        <dbReference type="ARBA" id="ARBA00023242"/>
    </source>
</evidence>
<proteinExistence type="predicted"/>
<keyword evidence="4" id="KW-1185">Reference proteome</keyword>
<dbReference type="InterPro" id="IPR009057">
    <property type="entry name" value="Homeodomain-like_sf"/>
</dbReference>
<name>A0A6P7S6N9_9MOLL</name>
<protein>
    <submittedName>
        <fullName evidence="5">Jerky protein homolog</fullName>
    </submittedName>
</protein>
<accession>A0A6P7S6N9</accession>
<dbReference type="AlphaFoldDB" id="A0A6P7S6N9"/>
<dbReference type="SMART" id="SM00674">
    <property type="entry name" value="CENPB"/>
    <property type="match status" value="1"/>
</dbReference>
<evidence type="ECO:0000256" key="2">
    <source>
        <dbReference type="ARBA" id="ARBA00023125"/>
    </source>
</evidence>
<evidence type="ECO:0000313" key="4">
    <source>
        <dbReference type="Proteomes" id="UP000515154"/>
    </source>
</evidence>
<dbReference type="Pfam" id="PF03184">
    <property type="entry name" value="DDE_1"/>
    <property type="match status" value="1"/>
</dbReference>
<dbReference type="InterPro" id="IPR004875">
    <property type="entry name" value="DDE_SF_endonuclease_dom"/>
</dbReference>
<dbReference type="Gene3D" id="1.10.10.60">
    <property type="entry name" value="Homeodomain-like"/>
    <property type="match status" value="2"/>
</dbReference>
<dbReference type="PANTHER" id="PTHR19303:SF16">
    <property type="entry name" value="JERKY PROTEIN HOMOLOG-LIKE"/>
    <property type="match status" value="1"/>
</dbReference>